<proteinExistence type="inferred from homology"/>
<dbReference type="InterPro" id="IPR011322">
    <property type="entry name" value="N-reg_PII-like_a/b"/>
</dbReference>
<dbReference type="InterPro" id="IPR003793">
    <property type="entry name" value="UPF0166"/>
</dbReference>
<dbReference type="RefSeq" id="WP_182517318.1">
    <property type="nucleotide sequence ID" value="NZ_JACGXM010000002.1"/>
</dbReference>
<dbReference type="SUPFAM" id="SSF54913">
    <property type="entry name" value="GlnB-like"/>
    <property type="match status" value="1"/>
</dbReference>
<evidence type="ECO:0000313" key="2">
    <source>
        <dbReference type="EMBL" id="TCO43287.1"/>
    </source>
</evidence>
<reference evidence="2 3" key="1">
    <citation type="journal article" date="2015" name="Stand. Genomic Sci.">
        <title>Genomic Encyclopedia of Bacterial and Archaeal Type Strains, Phase III: the genomes of soil and plant-associated and newly described type strains.</title>
        <authorList>
            <person name="Whitman W.B."/>
            <person name="Woyke T."/>
            <person name="Klenk H.P."/>
            <person name="Zhou Y."/>
            <person name="Lilburn T.G."/>
            <person name="Beck B.J."/>
            <person name="De Vos P."/>
            <person name="Vandamme P."/>
            <person name="Eisen J.A."/>
            <person name="Garrity G."/>
            <person name="Hugenholtz P."/>
            <person name="Kyrpides N.C."/>
        </authorList>
    </citation>
    <scope>NUCLEOTIDE SEQUENCE [LARGE SCALE GENOMIC DNA]</scope>
    <source>
        <strain evidence="2 3">A3</strain>
    </source>
</reference>
<dbReference type="AlphaFoldDB" id="A0A4R2IFX6"/>
<dbReference type="Pfam" id="PF02641">
    <property type="entry name" value="DUF190"/>
    <property type="match status" value="1"/>
</dbReference>
<comment type="similarity">
    <text evidence="1">Belongs to the UPF0166 family.</text>
</comment>
<gene>
    <name evidence="2" type="ORF">EV148_101710</name>
</gene>
<evidence type="ECO:0000313" key="3">
    <source>
        <dbReference type="Proteomes" id="UP000294862"/>
    </source>
</evidence>
<protein>
    <submittedName>
        <fullName evidence="2">PII-like signaling protein</fullName>
    </submittedName>
</protein>
<accession>A0A4R2IFX6</accession>
<sequence>MRGMCLRFHFCEDPAEPGRPTHEWLLQHARSLGMPGASVFRAIAGFGRHGGLHEPRFGELPGSQPILVEFLLTEDDARRLVDSLAGEPVALAYARWPVEFGLVGGRS</sequence>
<keyword evidence="3" id="KW-1185">Reference proteome</keyword>
<evidence type="ECO:0000256" key="1">
    <source>
        <dbReference type="ARBA" id="ARBA00010554"/>
    </source>
</evidence>
<name>A0A4R2IFX6_9GAMM</name>
<dbReference type="InterPro" id="IPR015867">
    <property type="entry name" value="N-reg_PII/ATP_PRibTrfase_C"/>
</dbReference>
<dbReference type="Proteomes" id="UP000294862">
    <property type="component" value="Unassembled WGS sequence"/>
</dbReference>
<dbReference type="EMBL" id="SLWQ01000001">
    <property type="protein sequence ID" value="TCO43287.1"/>
    <property type="molecule type" value="Genomic_DNA"/>
</dbReference>
<organism evidence="2 3">
    <name type="scientific">Dokdonella fugitiva</name>
    <dbReference type="NCBI Taxonomy" id="328517"/>
    <lineage>
        <taxon>Bacteria</taxon>
        <taxon>Pseudomonadati</taxon>
        <taxon>Pseudomonadota</taxon>
        <taxon>Gammaproteobacteria</taxon>
        <taxon>Lysobacterales</taxon>
        <taxon>Rhodanobacteraceae</taxon>
        <taxon>Dokdonella</taxon>
    </lineage>
</organism>
<comment type="caution">
    <text evidence="2">The sequence shown here is derived from an EMBL/GenBank/DDBJ whole genome shotgun (WGS) entry which is preliminary data.</text>
</comment>
<dbReference type="Gene3D" id="3.30.70.120">
    <property type="match status" value="1"/>
</dbReference>